<accession>A0A1S1K7J2</accession>
<comment type="caution">
    <text evidence="2">The sequence shown here is derived from an EMBL/GenBank/DDBJ whole genome shotgun (WGS) entry which is preliminary data.</text>
</comment>
<proteinExistence type="predicted"/>
<dbReference type="Proteomes" id="UP000179636">
    <property type="component" value="Unassembled WGS sequence"/>
</dbReference>
<dbReference type="GO" id="GO:0003677">
    <property type="term" value="F:DNA binding"/>
    <property type="evidence" value="ECO:0007669"/>
    <property type="project" value="UniProtKB-KW"/>
</dbReference>
<dbReference type="InterPro" id="IPR010359">
    <property type="entry name" value="IrrE_HExxH"/>
</dbReference>
<dbReference type="PANTHER" id="PTHR43236">
    <property type="entry name" value="ANTITOXIN HIGA1"/>
    <property type="match status" value="1"/>
</dbReference>
<organism evidence="2 3">
    <name type="scientific">Mycobacterium syngnathidarum</name>
    <dbReference type="NCBI Taxonomy" id="1908205"/>
    <lineage>
        <taxon>Bacteria</taxon>
        <taxon>Bacillati</taxon>
        <taxon>Actinomycetota</taxon>
        <taxon>Actinomycetes</taxon>
        <taxon>Mycobacteriales</taxon>
        <taxon>Mycobacteriaceae</taxon>
        <taxon>Mycobacterium</taxon>
    </lineage>
</organism>
<protein>
    <submittedName>
        <fullName evidence="2">DNA-binding protein</fullName>
    </submittedName>
</protein>
<sequence>MVVRVDVAPGLLEWAVERAGWDGETTRRRAPKFHAWISGAERPTLKQLEKFARATHAPLGLLFLPEPPDEPVPIPDMRTIGNAVVPRPSADLLDTIYICQARQDWYRDYARDQGVPELPFVGSATVDTPVVQAAQMIRRELGFDLTDRTVFANSDDALRQLIDRIENIGVLVMVSGIVGGDTHRALAPEEFRGFALSDPYAPLLFVNGADTKAAQIFTLIHELAHIWLGGSALSDAAMASQGGVTEELWCNRVAAEVLVPLAALRGDYQGEPTEQEVTRLARRYKVSTLVILKRLFDARYLDWDEYQQLYADERDAVIALAKRRRGDRSGGQFYYTQPLRLSRHFARAVIASTYEGGTSFREAFQLLGTRRHETFTKLADEIGVG</sequence>
<dbReference type="RefSeq" id="WP_070944522.1">
    <property type="nucleotide sequence ID" value="NZ_MLHV01000006.1"/>
</dbReference>
<dbReference type="EMBL" id="MLHV01000006">
    <property type="protein sequence ID" value="OHU01689.1"/>
    <property type="molecule type" value="Genomic_DNA"/>
</dbReference>
<dbReference type="PANTHER" id="PTHR43236:SF2">
    <property type="entry name" value="BLL0069 PROTEIN"/>
    <property type="match status" value="1"/>
</dbReference>
<keyword evidence="3" id="KW-1185">Reference proteome</keyword>
<name>A0A1S1K7J2_9MYCO</name>
<evidence type="ECO:0000313" key="2">
    <source>
        <dbReference type="EMBL" id="OHU01689.1"/>
    </source>
</evidence>
<evidence type="ECO:0000259" key="1">
    <source>
        <dbReference type="Pfam" id="PF06114"/>
    </source>
</evidence>
<dbReference type="Pfam" id="PF06114">
    <property type="entry name" value="Peptidase_M78"/>
    <property type="match status" value="1"/>
</dbReference>
<dbReference type="AlphaFoldDB" id="A0A1S1K7J2"/>
<gene>
    <name evidence="2" type="ORF">BKG61_08695</name>
</gene>
<keyword evidence="2" id="KW-0238">DNA-binding</keyword>
<reference evidence="2 3" key="1">
    <citation type="submission" date="2016-10" db="EMBL/GenBank/DDBJ databases">
        <title>Evaluation of Human, Animal and Environmental Mycobacterium chelonae Isolates by Core Genome Phylogenomic Analysis, Targeted Gene Comparison, and Anti-microbial Susceptibility Patterns: A Tale of Mistaken Identities.</title>
        <authorList>
            <person name="Fogelson S.B."/>
            <person name="Camus A.C."/>
            <person name="Lorenz W."/>
            <person name="Vasireddy R."/>
            <person name="Vasireddy S."/>
            <person name="Smith T."/>
            <person name="Brown-Elliott B.A."/>
            <person name="Wallace R.J.Jr."/>
            <person name="Hasan N.A."/>
            <person name="Reischl U."/>
            <person name="Sanchez S."/>
        </authorList>
    </citation>
    <scope>NUCLEOTIDE SEQUENCE [LARGE SCALE GENOMIC DNA]</scope>
    <source>
        <strain evidence="2 3">24999</strain>
    </source>
</reference>
<evidence type="ECO:0000313" key="3">
    <source>
        <dbReference type="Proteomes" id="UP000179636"/>
    </source>
</evidence>
<dbReference type="InterPro" id="IPR052345">
    <property type="entry name" value="Rad_response_metalloprotease"/>
</dbReference>
<feature type="domain" description="IrrE N-terminal-like" evidence="1">
    <location>
        <begin position="190"/>
        <end position="295"/>
    </location>
</feature>
<dbReference type="OrthoDB" id="9796786at2"/>
<dbReference type="Gene3D" id="1.10.10.2910">
    <property type="match status" value="1"/>
</dbReference>